<keyword evidence="1" id="KW-0862">Zinc</keyword>
<dbReference type="Gene3D" id="3.30.160.60">
    <property type="entry name" value="Classic Zinc Finger"/>
    <property type="match status" value="1"/>
</dbReference>
<evidence type="ECO:0000256" key="2">
    <source>
        <dbReference type="SAM" id="MobiDB-lite"/>
    </source>
</evidence>
<feature type="domain" description="C2H2-type" evidence="3">
    <location>
        <begin position="385"/>
        <end position="414"/>
    </location>
</feature>
<feature type="region of interest" description="Disordered" evidence="2">
    <location>
        <begin position="26"/>
        <end position="46"/>
    </location>
</feature>
<evidence type="ECO:0000259" key="3">
    <source>
        <dbReference type="PROSITE" id="PS50157"/>
    </source>
</evidence>
<accession>A0A9W7W618</accession>
<reference evidence="4 5" key="2">
    <citation type="journal article" date="2021" name="Curr. Genet.">
        <title>Genetic response to nitrogen starvation in the aggressive Eucalyptus foliar pathogen Teratosphaeria destructans.</title>
        <authorList>
            <person name="Havenga M."/>
            <person name="Wingfield B.D."/>
            <person name="Wingfield M.J."/>
            <person name="Dreyer L.L."/>
            <person name="Roets F."/>
            <person name="Aylward J."/>
        </authorList>
    </citation>
    <scope>NUCLEOTIDE SEQUENCE [LARGE SCALE GENOMIC DNA]</scope>
    <source>
        <strain evidence="4">CMW44962</strain>
    </source>
</reference>
<dbReference type="PROSITE" id="PS50157">
    <property type="entry name" value="ZINC_FINGER_C2H2_2"/>
    <property type="match status" value="1"/>
</dbReference>
<organism evidence="4 5">
    <name type="scientific">Teratosphaeria destructans</name>
    <dbReference type="NCBI Taxonomy" id="418781"/>
    <lineage>
        <taxon>Eukaryota</taxon>
        <taxon>Fungi</taxon>
        <taxon>Dikarya</taxon>
        <taxon>Ascomycota</taxon>
        <taxon>Pezizomycotina</taxon>
        <taxon>Dothideomycetes</taxon>
        <taxon>Dothideomycetidae</taxon>
        <taxon>Mycosphaerellales</taxon>
        <taxon>Teratosphaeriaceae</taxon>
        <taxon>Teratosphaeria</taxon>
    </lineage>
</organism>
<gene>
    <name evidence="4" type="ORF">Tdes44962_MAKER07321</name>
</gene>
<evidence type="ECO:0000313" key="5">
    <source>
        <dbReference type="Proteomes" id="UP001138500"/>
    </source>
</evidence>
<feature type="compositionally biased region" description="Basic residues" evidence="2">
    <location>
        <begin position="286"/>
        <end position="309"/>
    </location>
</feature>
<dbReference type="AlphaFoldDB" id="A0A9W7W618"/>
<dbReference type="Proteomes" id="UP001138500">
    <property type="component" value="Unassembled WGS sequence"/>
</dbReference>
<dbReference type="PROSITE" id="PS00028">
    <property type="entry name" value="ZINC_FINGER_C2H2_1"/>
    <property type="match status" value="1"/>
</dbReference>
<reference evidence="4 5" key="1">
    <citation type="journal article" date="2018" name="IMA Fungus">
        <title>IMA Genome-F 10: Nine draft genome sequences of Claviceps purpurea s.lat., including C. arundinis, C. humidiphila, and C. cf. spartinae, pseudomolecules for the pitch canker pathogen Fusarium circinatum, draft genome of Davidsoniella eucalypti, Grosmannia galeiformis, Quambalaria eucalypti, and Teratosphaeria destructans.</title>
        <authorList>
            <person name="Wingfield B.D."/>
            <person name="Liu M."/>
            <person name="Nguyen H.D."/>
            <person name="Lane F.A."/>
            <person name="Morgan S.W."/>
            <person name="De Vos L."/>
            <person name="Wilken P.M."/>
            <person name="Duong T.A."/>
            <person name="Aylward J."/>
            <person name="Coetzee M.P."/>
            <person name="Dadej K."/>
            <person name="De Beer Z.W."/>
            <person name="Findlay W."/>
            <person name="Havenga M."/>
            <person name="Kolarik M."/>
            <person name="Menzies J.G."/>
            <person name="Naidoo K."/>
            <person name="Pochopski O."/>
            <person name="Shoukouhi P."/>
            <person name="Santana Q.C."/>
            <person name="Seifert K.A."/>
            <person name="Soal N."/>
            <person name="Steenkamp E.T."/>
            <person name="Tatham C.T."/>
            <person name="van der Nest M.A."/>
            <person name="Wingfield M.J."/>
        </authorList>
    </citation>
    <scope>NUCLEOTIDE SEQUENCE [LARGE SCALE GENOMIC DNA]</scope>
    <source>
        <strain evidence="4">CMW44962</strain>
    </source>
</reference>
<dbReference type="InterPro" id="IPR013087">
    <property type="entry name" value="Znf_C2H2_type"/>
</dbReference>
<sequence>MSNTTTPTRHGRGMPLPTIDTASAFQRPMSSLPPTGMLTPPQTCTDSRRGSLASYGCVSDGQLSGTPSVGQYSMPPTPSHPCNDPFSNPHPPFDSSRAVITEDLFSSQPLQHAAIQSAMYSNACADLGRSRLPSGPHDVHQSIEGLRYPAEAIAREHCLPSQNVPHDTNASMLWQATQSLAPSGTFGDSFQSAPYCQPSQVWQVSPIDDSAAQYAAYESDSCPPLDTSFYSNDGNDSKFELMEPPSPDGMYFGCAEDEDYAFVKKEAFQAEKYGSPSFRSPMFGTHPHHGVVKNSPGRRGRRTSSKRGRSNVSQVHVSHGMEVTYEGKWHIDKNGKTVADHPPALKPHVCNHVDVSGRVCTNRFERSEHLKRHQVKHNPKAKERYPCPLHDCKKGISRSDNAGDHIKTHLRETRKGQRNKPKPWNVVRDRLIERYSEKEATKMIAKIEKWIRENPDGKHQRQYLY</sequence>
<feature type="region of interest" description="Disordered" evidence="2">
    <location>
        <begin position="279"/>
        <end position="315"/>
    </location>
</feature>
<comment type="caution">
    <text evidence="4">The sequence shown here is derived from an EMBL/GenBank/DDBJ whole genome shotgun (WGS) entry which is preliminary data.</text>
</comment>
<keyword evidence="1" id="KW-0479">Metal-binding</keyword>
<proteinExistence type="predicted"/>
<evidence type="ECO:0000313" key="4">
    <source>
        <dbReference type="EMBL" id="KAH9844563.1"/>
    </source>
</evidence>
<dbReference type="OrthoDB" id="10018191at2759"/>
<evidence type="ECO:0000256" key="1">
    <source>
        <dbReference type="PROSITE-ProRule" id="PRU00042"/>
    </source>
</evidence>
<keyword evidence="1" id="KW-0863">Zinc-finger</keyword>
<dbReference type="GO" id="GO:0008270">
    <property type="term" value="F:zinc ion binding"/>
    <property type="evidence" value="ECO:0007669"/>
    <property type="project" value="UniProtKB-KW"/>
</dbReference>
<protein>
    <submittedName>
        <fullName evidence="4">BrlA, abaA and wetA</fullName>
    </submittedName>
</protein>
<name>A0A9W7W618_9PEZI</name>
<keyword evidence="5" id="KW-1185">Reference proteome</keyword>
<dbReference type="EMBL" id="RIBY02000302">
    <property type="protein sequence ID" value="KAH9844563.1"/>
    <property type="molecule type" value="Genomic_DNA"/>
</dbReference>